<dbReference type="Gene3D" id="2.10.260.10">
    <property type="match status" value="1"/>
</dbReference>
<dbReference type="GO" id="GO:0003677">
    <property type="term" value="F:DNA binding"/>
    <property type="evidence" value="ECO:0007669"/>
    <property type="project" value="InterPro"/>
</dbReference>
<sequence length="74" mass="8682">MLASKVTEKYQATIPYEVRNFLHLKKGDRVKFKIEGDKVIVQKLPYTDYEDLDSLSKSLPEWLSIEDDEAYNDL</sequence>
<keyword evidence="2" id="KW-0614">Plasmid</keyword>
<organism evidence="2">
    <name type="scientific">Candidatus Tisiphia endosymbiont of Sergentomyia squamirostris</name>
    <dbReference type="NCBI Taxonomy" id="3113639"/>
    <lineage>
        <taxon>Bacteria</taxon>
        <taxon>Pseudomonadati</taxon>
        <taxon>Pseudomonadota</taxon>
        <taxon>Alphaproteobacteria</taxon>
        <taxon>Rickettsiales</taxon>
        <taxon>Rickettsiaceae</taxon>
        <taxon>Rickettsieae</taxon>
        <taxon>Candidatus Tisiphia</taxon>
    </lineage>
</organism>
<name>A0AAT9GAP5_9RICK</name>
<gene>
    <name evidence="2" type="ORF">DMENIID0002_15460</name>
</gene>
<evidence type="ECO:0000313" key="2">
    <source>
        <dbReference type="EMBL" id="BFD46900.1"/>
    </source>
</evidence>
<accession>A0AAT9GAP5</accession>
<dbReference type="SMART" id="SM00966">
    <property type="entry name" value="SpoVT_AbrB"/>
    <property type="match status" value="1"/>
</dbReference>
<geneLocation type="plasmid" evidence="2">
    <name>pRiSSQ01</name>
</geneLocation>
<dbReference type="Pfam" id="PF04014">
    <property type="entry name" value="MazE_antitoxin"/>
    <property type="match status" value="1"/>
</dbReference>
<reference evidence="2" key="1">
    <citation type="submission" date="2024-01" db="EMBL/GenBank/DDBJ databases">
        <title>Sequencing the genomes of a sandfly, Sergentomyia squamirostris, and its two endosymbionts.</title>
        <authorList>
            <person name="Itokawa K."/>
            <person name="Sanjoba C."/>
        </authorList>
    </citation>
    <scope>NUCLEOTIDE SEQUENCE</scope>
    <source>
        <strain evidence="2">RiSSQ</strain>
        <plasmid evidence="2">pRiSSQ01</plasmid>
    </source>
</reference>
<dbReference type="AlphaFoldDB" id="A0AAT9GAP5"/>
<dbReference type="InterPro" id="IPR037914">
    <property type="entry name" value="SpoVT-AbrB_sf"/>
</dbReference>
<dbReference type="SUPFAM" id="SSF89447">
    <property type="entry name" value="AbrB/MazE/MraZ-like"/>
    <property type="match status" value="1"/>
</dbReference>
<feature type="domain" description="SpoVT-AbrB" evidence="1">
    <location>
        <begin position="4"/>
        <end position="49"/>
    </location>
</feature>
<dbReference type="NCBIfam" id="TIGR01439">
    <property type="entry name" value="lp_hng_hel_AbrB"/>
    <property type="match status" value="1"/>
</dbReference>
<dbReference type="InterPro" id="IPR007159">
    <property type="entry name" value="SpoVT-AbrB_dom"/>
</dbReference>
<protein>
    <recommendedName>
        <fullName evidence="1">SpoVT-AbrB domain-containing protein</fullName>
    </recommendedName>
</protein>
<evidence type="ECO:0000259" key="1">
    <source>
        <dbReference type="SMART" id="SM00966"/>
    </source>
</evidence>
<proteinExistence type="predicted"/>
<dbReference type="EMBL" id="AP029171">
    <property type="protein sequence ID" value="BFD46900.1"/>
    <property type="molecule type" value="Genomic_DNA"/>
</dbReference>